<keyword evidence="7" id="KW-0547">Nucleotide-binding</keyword>
<protein>
    <recommendedName>
        <fullName evidence="3">tRNA threonylcarbamoyladenosine biosynthesis protein TsaE</fullName>
    </recommendedName>
    <alternativeName>
        <fullName evidence="10">t(6)A37 threonylcarbamoyladenosine biosynthesis protein TsaE</fullName>
    </alternativeName>
</protein>
<dbReference type="AlphaFoldDB" id="A0A1F7VCD5"/>
<evidence type="ECO:0000256" key="7">
    <source>
        <dbReference type="ARBA" id="ARBA00022741"/>
    </source>
</evidence>
<evidence type="ECO:0000256" key="5">
    <source>
        <dbReference type="ARBA" id="ARBA00022694"/>
    </source>
</evidence>
<dbReference type="GO" id="GO:0046872">
    <property type="term" value="F:metal ion binding"/>
    <property type="evidence" value="ECO:0007669"/>
    <property type="project" value="UniProtKB-KW"/>
</dbReference>
<name>A0A1F7VCD5_9BACT</name>
<evidence type="ECO:0000256" key="3">
    <source>
        <dbReference type="ARBA" id="ARBA00019010"/>
    </source>
</evidence>
<comment type="subcellular location">
    <subcellularLocation>
        <location evidence="1">Cytoplasm</location>
    </subcellularLocation>
</comment>
<keyword evidence="11" id="KW-0808">Transferase</keyword>
<dbReference type="PANTHER" id="PTHR33540:SF2">
    <property type="entry name" value="TRNA THREONYLCARBAMOYLADENOSINE BIOSYNTHESIS PROTEIN TSAE"/>
    <property type="match status" value="1"/>
</dbReference>
<reference evidence="11 12" key="1">
    <citation type="journal article" date="2016" name="Nat. Commun.">
        <title>Thousands of microbial genomes shed light on interconnected biogeochemical processes in an aquifer system.</title>
        <authorList>
            <person name="Anantharaman K."/>
            <person name="Brown C.T."/>
            <person name="Hug L.A."/>
            <person name="Sharon I."/>
            <person name="Castelle C.J."/>
            <person name="Probst A.J."/>
            <person name="Thomas B.C."/>
            <person name="Singh A."/>
            <person name="Wilkins M.J."/>
            <person name="Karaoz U."/>
            <person name="Brodie E.L."/>
            <person name="Williams K.H."/>
            <person name="Hubbard S.S."/>
            <person name="Banfield J.F."/>
        </authorList>
    </citation>
    <scope>NUCLEOTIDE SEQUENCE [LARGE SCALE GENOMIC DNA]</scope>
</reference>
<keyword evidence="6" id="KW-0479">Metal-binding</keyword>
<dbReference type="InterPro" id="IPR027417">
    <property type="entry name" value="P-loop_NTPase"/>
</dbReference>
<evidence type="ECO:0000256" key="1">
    <source>
        <dbReference type="ARBA" id="ARBA00004496"/>
    </source>
</evidence>
<evidence type="ECO:0000256" key="10">
    <source>
        <dbReference type="ARBA" id="ARBA00032441"/>
    </source>
</evidence>
<dbReference type="Gene3D" id="3.40.50.300">
    <property type="entry name" value="P-loop containing nucleotide triphosphate hydrolases"/>
    <property type="match status" value="1"/>
</dbReference>
<keyword evidence="9" id="KW-0460">Magnesium</keyword>
<comment type="caution">
    <text evidence="11">The sequence shown here is derived from an EMBL/GenBank/DDBJ whole genome shotgun (WGS) entry which is preliminary data.</text>
</comment>
<gene>
    <name evidence="11" type="ORF">A3I41_00365</name>
</gene>
<evidence type="ECO:0000256" key="6">
    <source>
        <dbReference type="ARBA" id="ARBA00022723"/>
    </source>
</evidence>
<dbReference type="InterPro" id="IPR003442">
    <property type="entry name" value="T6A_TsaE"/>
</dbReference>
<organism evidence="11 12">
    <name type="scientific">Candidatus Uhrbacteria bacterium RIFCSPLOWO2_02_FULL_48_18</name>
    <dbReference type="NCBI Taxonomy" id="1802408"/>
    <lineage>
        <taxon>Bacteria</taxon>
        <taxon>Candidatus Uhriibacteriota</taxon>
    </lineage>
</organism>
<dbReference type="GO" id="GO:0002949">
    <property type="term" value="P:tRNA threonylcarbamoyladenosine modification"/>
    <property type="evidence" value="ECO:0007669"/>
    <property type="project" value="InterPro"/>
</dbReference>
<dbReference type="GO" id="GO:0016740">
    <property type="term" value="F:transferase activity"/>
    <property type="evidence" value="ECO:0007669"/>
    <property type="project" value="UniProtKB-KW"/>
</dbReference>
<dbReference type="GO" id="GO:0005524">
    <property type="term" value="F:ATP binding"/>
    <property type="evidence" value="ECO:0007669"/>
    <property type="project" value="UniProtKB-KW"/>
</dbReference>
<accession>A0A1F7VCD5</accession>
<proteinExistence type="inferred from homology"/>
<evidence type="ECO:0000313" key="11">
    <source>
        <dbReference type="EMBL" id="OGL88169.1"/>
    </source>
</evidence>
<evidence type="ECO:0000313" key="12">
    <source>
        <dbReference type="Proteomes" id="UP000176593"/>
    </source>
</evidence>
<keyword evidence="4" id="KW-0963">Cytoplasm</keyword>
<keyword evidence="5" id="KW-0819">tRNA processing</keyword>
<dbReference type="NCBIfam" id="TIGR00150">
    <property type="entry name" value="T6A_YjeE"/>
    <property type="match status" value="1"/>
</dbReference>
<dbReference type="PANTHER" id="PTHR33540">
    <property type="entry name" value="TRNA THREONYLCARBAMOYLADENOSINE BIOSYNTHESIS PROTEIN TSAE"/>
    <property type="match status" value="1"/>
</dbReference>
<dbReference type="Pfam" id="PF02367">
    <property type="entry name" value="TsaE"/>
    <property type="match status" value="1"/>
</dbReference>
<dbReference type="SUPFAM" id="SSF52540">
    <property type="entry name" value="P-loop containing nucleoside triphosphate hydrolases"/>
    <property type="match status" value="1"/>
</dbReference>
<evidence type="ECO:0000256" key="2">
    <source>
        <dbReference type="ARBA" id="ARBA00007599"/>
    </source>
</evidence>
<evidence type="ECO:0000256" key="4">
    <source>
        <dbReference type="ARBA" id="ARBA00022490"/>
    </source>
</evidence>
<evidence type="ECO:0000256" key="9">
    <source>
        <dbReference type="ARBA" id="ARBA00022842"/>
    </source>
</evidence>
<comment type="similarity">
    <text evidence="2">Belongs to the TsaE family.</text>
</comment>
<evidence type="ECO:0000256" key="8">
    <source>
        <dbReference type="ARBA" id="ARBA00022840"/>
    </source>
</evidence>
<dbReference type="Proteomes" id="UP000176593">
    <property type="component" value="Unassembled WGS sequence"/>
</dbReference>
<keyword evidence="8" id="KW-0067">ATP-binding</keyword>
<sequence>MISNSLEQTKKLAHDFAATLRGGDVVFLEGDLGAGKTSFVQGVLEALGYTEPVRSPTFSILNTYPIANHPTMARVIHLDFYRFETPKEVQSLGLEEMMQDTKNIFLIEWPEKGIESASPIRYTKRIQFRTMDEQTRDITIS</sequence>
<dbReference type="GO" id="GO:0005737">
    <property type="term" value="C:cytoplasm"/>
    <property type="evidence" value="ECO:0007669"/>
    <property type="project" value="UniProtKB-SubCell"/>
</dbReference>
<dbReference type="EMBL" id="MGEQ01000001">
    <property type="protein sequence ID" value="OGL88169.1"/>
    <property type="molecule type" value="Genomic_DNA"/>
</dbReference>